<dbReference type="InterPro" id="IPR004704">
    <property type="entry name" value="PTS_IID_man"/>
</dbReference>
<dbReference type="GO" id="GO:0009401">
    <property type="term" value="P:phosphoenolpyruvate-dependent sugar phosphotransferase system"/>
    <property type="evidence" value="ECO:0007669"/>
    <property type="project" value="InterPro"/>
</dbReference>
<dbReference type="AlphaFoldDB" id="A0A3E2NGE5"/>
<dbReference type="OrthoDB" id="9795582at2"/>
<dbReference type="EMBL" id="QOHO01000014">
    <property type="protein sequence ID" value="RFZ80098.1"/>
    <property type="molecule type" value="Genomic_DNA"/>
</dbReference>
<dbReference type="PROSITE" id="PS51108">
    <property type="entry name" value="PTS_EIID"/>
    <property type="match status" value="1"/>
</dbReference>
<dbReference type="RefSeq" id="WP_117415872.1">
    <property type="nucleotide sequence ID" value="NZ_BRPJ01000061.1"/>
</dbReference>
<comment type="caution">
    <text evidence="3">The sequence shown here is derived from an EMBL/GenBank/DDBJ whole genome shotgun (WGS) entry which is preliminary data.</text>
</comment>
<reference evidence="2 5" key="2">
    <citation type="journal article" date="2024" name="Int. J. Syst. Evol. Microbiol.">
        <title>Lacrimispora brassicae sp. nov. isolated from fermented cabbage, and proposal of Clostridium indicum Gundawar et al. 2019 and Clostridium methoxybenzovorans Mechichi et al. 1999 as heterotypic synonyms of Lacrimispora amygdalina (Parshina et al. 2003) Haas and Blanchard 2020 and Lacrimispora indolis (McClung and McCoy 1957) Haas and Blanchard 2020, respectively.</title>
        <authorList>
            <person name="Kobayashi H."/>
            <person name="Tanizawa Y."/>
            <person name="Sakamoto M."/>
            <person name="Ohkuma M."/>
            <person name="Tohno M."/>
        </authorList>
    </citation>
    <scope>NUCLEOTIDE SEQUENCE [LARGE SCALE GENOMIC DNA]</scope>
    <source>
        <strain evidence="2 5">DSM 12857</strain>
    </source>
</reference>
<dbReference type="Proteomes" id="UP001419084">
    <property type="component" value="Unassembled WGS sequence"/>
</dbReference>
<organism evidence="3 4">
    <name type="scientific">Lacrimispora amygdalina</name>
    <dbReference type="NCBI Taxonomy" id="253257"/>
    <lineage>
        <taxon>Bacteria</taxon>
        <taxon>Bacillati</taxon>
        <taxon>Bacillota</taxon>
        <taxon>Clostridia</taxon>
        <taxon>Lachnospirales</taxon>
        <taxon>Lachnospiraceae</taxon>
        <taxon>Lacrimispora</taxon>
    </lineage>
</organism>
<evidence type="ECO:0000313" key="3">
    <source>
        <dbReference type="EMBL" id="RFZ80098.1"/>
    </source>
</evidence>
<sequence length="277" mass="30387">MSRMDEAYTENSLITKSDMRKTFWRSFPLQGCFNYERMQNVGFCYSMIPVLKRLYPEKEKAKEALKRHLSFFNTTPQVVSFITGACVALEEQNKKSEEGFDIESITALKAALMGPIAGIGDSFFWGTFRIIAAGVGCGLASKGSLLGAVLFLLIFNIPHYLVRYYGLKLGYKSGINFIETAQTSGMVEILTNCAKIIGLCVVGAMIASMVAFSTPLVLSIGETKVELQGVFDQILPKILPLLLTFGIYGLLKKGYKTVTVMFGIIAAGIICAFLGIL</sequence>
<keyword evidence="1" id="KW-0812">Transmembrane</keyword>
<protein>
    <submittedName>
        <fullName evidence="2">PTS mannose transporter subunit IID</fullName>
    </submittedName>
    <submittedName>
        <fullName evidence="3">PTS system mannose/fructose/sorbose family transporter subunit IID</fullName>
    </submittedName>
</protein>
<keyword evidence="1" id="KW-0472">Membrane</keyword>
<feature type="transmembrane region" description="Helical" evidence="1">
    <location>
        <begin position="145"/>
        <end position="162"/>
    </location>
</feature>
<dbReference type="InterPro" id="IPR050303">
    <property type="entry name" value="GatZ_KbaZ_carbometab"/>
</dbReference>
<reference evidence="3 4" key="1">
    <citation type="submission" date="2018-07" db="EMBL/GenBank/DDBJ databases">
        <title>New species, Clostridium PI-S10-A1B.</title>
        <authorList>
            <person name="Krishna G."/>
            <person name="Summeta K."/>
            <person name="Shikha S."/>
            <person name="Prabhu P.B."/>
            <person name="Suresh K."/>
        </authorList>
    </citation>
    <scope>NUCLEOTIDE SEQUENCE [LARGE SCALE GENOMIC DNA]</scope>
    <source>
        <strain evidence="3 4">PI-S10-A1B</strain>
    </source>
</reference>
<dbReference type="PANTHER" id="PTHR32502">
    <property type="entry name" value="N-ACETYLGALACTOSAMINE PERMEASE II COMPONENT-RELATED"/>
    <property type="match status" value="1"/>
</dbReference>
<keyword evidence="1" id="KW-1133">Transmembrane helix</keyword>
<keyword evidence="5" id="KW-1185">Reference proteome</keyword>
<proteinExistence type="predicted"/>
<feature type="transmembrane region" description="Helical" evidence="1">
    <location>
        <begin position="258"/>
        <end position="276"/>
    </location>
</feature>
<feature type="transmembrane region" description="Helical" evidence="1">
    <location>
        <begin position="196"/>
        <end position="214"/>
    </location>
</feature>
<gene>
    <name evidence="3" type="ORF">DS742_04750</name>
    <name evidence="2" type="ORF">LAD12857_31620</name>
</gene>
<name>A0A3E2NGE5_9FIRM</name>
<dbReference type="Pfam" id="PF03613">
    <property type="entry name" value="EIID-AGA"/>
    <property type="match status" value="1"/>
</dbReference>
<feature type="transmembrane region" description="Helical" evidence="1">
    <location>
        <begin position="234"/>
        <end position="251"/>
    </location>
</feature>
<dbReference type="Proteomes" id="UP000260680">
    <property type="component" value="Unassembled WGS sequence"/>
</dbReference>
<evidence type="ECO:0000256" key="1">
    <source>
        <dbReference type="SAM" id="Phobius"/>
    </source>
</evidence>
<dbReference type="EMBL" id="BRPJ01000061">
    <property type="protein sequence ID" value="GLB31239.1"/>
    <property type="molecule type" value="Genomic_DNA"/>
</dbReference>
<evidence type="ECO:0000313" key="5">
    <source>
        <dbReference type="Proteomes" id="UP001419084"/>
    </source>
</evidence>
<dbReference type="PANTHER" id="PTHR32502:SF23">
    <property type="entry name" value="TRANSPORT PROTEIN, PTS SYSTEM"/>
    <property type="match status" value="1"/>
</dbReference>
<dbReference type="GO" id="GO:0005886">
    <property type="term" value="C:plasma membrane"/>
    <property type="evidence" value="ECO:0007669"/>
    <property type="project" value="TreeGrafter"/>
</dbReference>
<evidence type="ECO:0000313" key="2">
    <source>
        <dbReference type="EMBL" id="GLB31239.1"/>
    </source>
</evidence>
<evidence type="ECO:0000313" key="4">
    <source>
        <dbReference type="Proteomes" id="UP000260680"/>
    </source>
</evidence>
<accession>A0A3E2NGE5</accession>